<dbReference type="InterPro" id="IPR001117">
    <property type="entry name" value="Cu-oxidase_2nd"/>
</dbReference>
<dbReference type="Pfam" id="PF07731">
    <property type="entry name" value="Cu-oxidase_2"/>
    <property type="match status" value="1"/>
</dbReference>
<evidence type="ECO:0000259" key="5">
    <source>
        <dbReference type="Pfam" id="PF07732"/>
    </source>
</evidence>
<feature type="domain" description="Plastocyanin-like" evidence="4">
    <location>
        <begin position="300"/>
        <end position="344"/>
    </location>
</feature>
<evidence type="ECO:0008006" key="8">
    <source>
        <dbReference type="Google" id="ProtNLM"/>
    </source>
</evidence>
<dbReference type="Pfam" id="PF00394">
    <property type="entry name" value="Cu-oxidase"/>
    <property type="match status" value="1"/>
</dbReference>
<evidence type="ECO:0000256" key="2">
    <source>
        <dbReference type="ARBA" id="ARBA00023180"/>
    </source>
</evidence>
<keyword evidence="7" id="KW-1185">Reference proteome</keyword>
<feature type="domain" description="Plastocyanin-like" evidence="3">
    <location>
        <begin position="119"/>
        <end position="230"/>
    </location>
</feature>
<dbReference type="InterPro" id="IPR045087">
    <property type="entry name" value="Cu-oxidase_fam"/>
</dbReference>
<dbReference type="PANTHER" id="PTHR11709:SF11">
    <property type="entry name" value="L-ASCORBATE OXIDASE HOMOLOG ISOFORM X1"/>
    <property type="match status" value="1"/>
</dbReference>
<protein>
    <recommendedName>
        <fullName evidence="8">L-ascorbate oxidase</fullName>
    </recommendedName>
</protein>
<comment type="similarity">
    <text evidence="1">Belongs to the multicopper oxidase family.</text>
</comment>
<evidence type="ECO:0000259" key="4">
    <source>
        <dbReference type="Pfam" id="PF07731"/>
    </source>
</evidence>
<name>A0ABR0WU55_REHGL</name>
<accession>A0ABR0WU55</accession>
<evidence type="ECO:0000313" key="7">
    <source>
        <dbReference type="Proteomes" id="UP001318860"/>
    </source>
</evidence>
<dbReference type="InterPro" id="IPR008972">
    <property type="entry name" value="Cupredoxin"/>
</dbReference>
<evidence type="ECO:0000256" key="1">
    <source>
        <dbReference type="ARBA" id="ARBA00010609"/>
    </source>
</evidence>
<evidence type="ECO:0000259" key="3">
    <source>
        <dbReference type="Pfam" id="PF00394"/>
    </source>
</evidence>
<dbReference type="Proteomes" id="UP001318860">
    <property type="component" value="Unassembled WGS sequence"/>
</dbReference>
<gene>
    <name evidence="6" type="ORF">DH2020_017265</name>
</gene>
<proteinExistence type="inferred from homology"/>
<dbReference type="Pfam" id="PF07732">
    <property type="entry name" value="Cu-oxidase_3"/>
    <property type="match status" value="1"/>
</dbReference>
<dbReference type="PANTHER" id="PTHR11709">
    <property type="entry name" value="MULTI-COPPER OXIDASE"/>
    <property type="match status" value="1"/>
</dbReference>
<feature type="domain" description="Plastocyanin-like" evidence="5">
    <location>
        <begin position="4"/>
        <end position="105"/>
    </location>
</feature>
<reference evidence="6 7" key="1">
    <citation type="journal article" date="2021" name="Comput. Struct. Biotechnol. J.">
        <title>De novo genome assembly of the potent medicinal plant Rehmannia glutinosa using nanopore technology.</title>
        <authorList>
            <person name="Ma L."/>
            <person name="Dong C."/>
            <person name="Song C."/>
            <person name="Wang X."/>
            <person name="Zheng X."/>
            <person name="Niu Y."/>
            <person name="Chen S."/>
            <person name="Feng W."/>
        </authorList>
    </citation>
    <scope>NUCLEOTIDE SEQUENCE [LARGE SCALE GENOMIC DNA]</scope>
    <source>
        <strain evidence="6">DH-2019</strain>
    </source>
</reference>
<evidence type="ECO:0000313" key="6">
    <source>
        <dbReference type="EMBL" id="KAK6149740.1"/>
    </source>
</evidence>
<dbReference type="InterPro" id="IPR011707">
    <property type="entry name" value="Cu-oxidase-like_N"/>
</dbReference>
<dbReference type="SUPFAM" id="SSF49503">
    <property type="entry name" value="Cupredoxins"/>
    <property type="match status" value="3"/>
</dbReference>
<dbReference type="EMBL" id="JABTTQ020000009">
    <property type="protein sequence ID" value="KAK6149740.1"/>
    <property type="molecule type" value="Genomic_DNA"/>
</dbReference>
<dbReference type="InterPro" id="IPR011706">
    <property type="entry name" value="Cu-oxidase_C"/>
</dbReference>
<sequence length="371" mass="41793">MAVQGILINGQFPGPTIDCVTNDNLIISVYNYLNEPFLLSWNGLQQRRNSWQDGMYGTTCPIPPGKNFTYALQAKDQIGTYFYFPSLGLHKAAGGHGSIKVYSRPQIPQLKYFLDGGHNLPFPDGLIINGRGWNGYTFSVDQGKTYRFRISNVGLATSINFRIQGHTMKLVEVEGSHTVQNTYTSLDIHLGQSYSVLVTANQPAKDYYVVVSSRFTSKVLTTTAILHYRNSFTKVSGYPPAGPTTQIDWSLNQARSIRRNLTASGPRPNPQGSYHYGLIKPARTIILANSAPYINGKLRYAVYPKSWTAIYIALDNVGMWNIRSEDWARQYLGQQFYMRVYTSSKSWRDELPIPRNALLCGRARGHRTRPL</sequence>
<keyword evidence="2" id="KW-0325">Glycoprotein</keyword>
<dbReference type="Gene3D" id="2.60.40.420">
    <property type="entry name" value="Cupredoxins - blue copper proteins"/>
    <property type="match status" value="2"/>
</dbReference>
<comment type="caution">
    <text evidence="6">The sequence shown here is derived from an EMBL/GenBank/DDBJ whole genome shotgun (WGS) entry which is preliminary data.</text>
</comment>
<organism evidence="6 7">
    <name type="scientific">Rehmannia glutinosa</name>
    <name type="common">Chinese foxglove</name>
    <dbReference type="NCBI Taxonomy" id="99300"/>
    <lineage>
        <taxon>Eukaryota</taxon>
        <taxon>Viridiplantae</taxon>
        <taxon>Streptophyta</taxon>
        <taxon>Embryophyta</taxon>
        <taxon>Tracheophyta</taxon>
        <taxon>Spermatophyta</taxon>
        <taxon>Magnoliopsida</taxon>
        <taxon>eudicotyledons</taxon>
        <taxon>Gunneridae</taxon>
        <taxon>Pentapetalae</taxon>
        <taxon>asterids</taxon>
        <taxon>lamiids</taxon>
        <taxon>Lamiales</taxon>
        <taxon>Orobanchaceae</taxon>
        <taxon>Rehmannieae</taxon>
        <taxon>Rehmannia</taxon>
    </lineage>
</organism>